<keyword evidence="8" id="KW-0830">Ubiquinone</keyword>
<comment type="catalytic activity">
    <reaction evidence="5">
        <text>a quinone + NADH + 5 H(+)(in) = a quinol + NAD(+) + 4 H(+)(out)</text>
        <dbReference type="Rhea" id="RHEA:57888"/>
        <dbReference type="ChEBI" id="CHEBI:15378"/>
        <dbReference type="ChEBI" id="CHEBI:24646"/>
        <dbReference type="ChEBI" id="CHEBI:57540"/>
        <dbReference type="ChEBI" id="CHEBI:57945"/>
        <dbReference type="ChEBI" id="CHEBI:132124"/>
    </reaction>
</comment>
<evidence type="ECO:0000259" key="7">
    <source>
        <dbReference type="Pfam" id="PF00361"/>
    </source>
</evidence>
<keyword evidence="5" id="KW-0813">Transport</keyword>
<organism evidence="8">
    <name type="scientific">uncultured Solirubrobacteraceae bacterium</name>
    <dbReference type="NCBI Taxonomy" id="1162706"/>
    <lineage>
        <taxon>Bacteria</taxon>
        <taxon>Bacillati</taxon>
        <taxon>Actinomycetota</taxon>
        <taxon>Thermoleophilia</taxon>
        <taxon>Solirubrobacterales</taxon>
        <taxon>Solirubrobacteraceae</taxon>
        <taxon>environmental samples</taxon>
    </lineage>
</organism>
<dbReference type="GO" id="GO:0042773">
    <property type="term" value="P:ATP synthesis coupled electron transport"/>
    <property type="evidence" value="ECO:0007669"/>
    <property type="project" value="InterPro"/>
</dbReference>
<accession>A0A6J4RN37</accession>
<keyword evidence="5" id="KW-0874">Quinone</keyword>
<reference evidence="8" key="1">
    <citation type="submission" date="2020-02" db="EMBL/GenBank/DDBJ databases">
        <authorList>
            <person name="Meier V. D."/>
        </authorList>
    </citation>
    <scope>NUCLEOTIDE SEQUENCE</scope>
    <source>
        <strain evidence="8">AVDCRST_MAG65</strain>
    </source>
</reference>
<protein>
    <recommendedName>
        <fullName evidence="5">NADH-quinone oxidoreductase subunit N</fullName>
        <ecNumber evidence="5">7.1.1.-</ecNumber>
    </recommendedName>
    <alternativeName>
        <fullName evidence="5">NADH dehydrogenase I subunit N</fullName>
    </alternativeName>
    <alternativeName>
        <fullName evidence="5">NDH-1 subunit N</fullName>
    </alternativeName>
</protein>
<feature type="transmembrane region" description="Helical" evidence="5">
    <location>
        <begin position="437"/>
        <end position="462"/>
    </location>
</feature>
<feature type="transmembrane region" description="Helical" evidence="5">
    <location>
        <begin position="12"/>
        <end position="31"/>
    </location>
</feature>
<feature type="transmembrane region" description="Helical" evidence="5">
    <location>
        <begin position="81"/>
        <end position="98"/>
    </location>
</feature>
<evidence type="ECO:0000313" key="8">
    <source>
        <dbReference type="EMBL" id="CAA9470615.1"/>
    </source>
</evidence>
<feature type="transmembrane region" description="Helical" evidence="5">
    <location>
        <begin position="189"/>
        <end position="213"/>
    </location>
</feature>
<sequence length="512" mass="52801">MPSDIISPELAYGPIAPLLIVFAAALIGVLVEAFAPRAARRGIQIVVAVVGLLGALAATVLLAGTEELVFADAIAVDGPALFLQGTLAVLGVASILLISERSLDSSGGAVVARAAVLPGSREDAALAEATEVQTEIYPLAMFSLGGMMLFPASNNLLLMFVALEVLSLPLYLMAGLARRRRLLSQEAAVKYFLLGAFASAFFLYGVALLYGYAGSVDLGDVLTATTTAGSNEGLLFLGLAMLAVGLLFKVGAVPFQAWTPDVYQGAPTPVTALMAACTKIAAFGALLRVFYVGFGRAEWDWRPMLWAVAILTMVVGGVLAVTQTDVKRMLAYSSVAHTGFLLVGVVAVSREGLSGTLFYLLAYGFTTIAAFGVVTLVRDSAGEATHLAQWTGLGKRSPLVAGTFAFLLLALAGIPLTSGFMAKFAVFTAGVEGGATALVIVGVVTSAITAFFYARVIVLMFFSEPAADGPTVAVPSAYTAGAIALGLAATVVLGVVPQPVLDLADNASRFVS</sequence>
<feature type="transmembrane region" description="Helical" evidence="5">
    <location>
        <begin position="329"/>
        <end position="350"/>
    </location>
</feature>
<dbReference type="GO" id="GO:0012505">
    <property type="term" value="C:endomembrane system"/>
    <property type="evidence" value="ECO:0007669"/>
    <property type="project" value="UniProtKB-SubCell"/>
</dbReference>
<gene>
    <name evidence="5" type="primary">nuoN</name>
    <name evidence="8" type="ORF">AVDCRST_MAG65-734</name>
</gene>
<feature type="transmembrane region" description="Helical" evidence="5">
    <location>
        <begin position="158"/>
        <end position="177"/>
    </location>
</feature>
<evidence type="ECO:0000256" key="3">
    <source>
        <dbReference type="ARBA" id="ARBA00022989"/>
    </source>
</evidence>
<name>A0A6J4RN37_9ACTN</name>
<dbReference type="NCBIfam" id="TIGR01770">
    <property type="entry name" value="NDH_I_N"/>
    <property type="match status" value="1"/>
</dbReference>
<dbReference type="GO" id="GO:0008137">
    <property type="term" value="F:NADH dehydrogenase (ubiquinone) activity"/>
    <property type="evidence" value="ECO:0007669"/>
    <property type="project" value="InterPro"/>
</dbReference>
<evidence type="ECO:0000256" key="5">
    <source>
        <dbReference type="HAMAP-Rule" id="MF_00445"/>
    </source>
</evidence>
<keyword evidence="5" id="KW-1278">Translocase</keyword>
<dbReference type="HAMAP" id="MF_00445">
    <property type="entry name" value="NDH1_NuoN_1"/>
    <property type="match status" value="1"/>
</dbReference>
<feature type="transmembrane region" description="Helical" evidence="5">
    <location>
        <begin position="43"/>
        <end position="61"/>
    </location>
</feature>
<evidence type="ECO:0000256" key="1">
    <source>
        <dbReference type="ARBA" id="ARBA00004127"/>
    </source>
</evidence>
<feature type="domain" description="NADH:quinone oxidoreductase/Mrp antiporter transmembrane" evidence="7">
    <location>
        <begin position="153"/>
        <end position="449"/>
    </location>
</feature>
<feature type="transmembrane region" description="Helical" evidence="5">
    <location>
        <begin position="270"/>
        <end position="291"/>
    </location>
</feature>
<dbReference type="EC" id="7.1.1.-" evidence="5"/>
<evidence type="ECO:0000256" key="2">
    <source>
        <dbReference type="ARBA" id="ARBA00022692"/>
    </source>
</evidence>
<comment type="subcellular location">
    <subcellularLocation>
        <location evidence="5">Cell membrane</location>
        <topology evidence="5">Multi-pass membrane protein</topology>
    </subcellularLocation>
    <subcellularLocation>
        <location evidence="1">Endomembrane system</location>
        <topology evidence="1">Multi-pass membrane protein</topology>
    </subcellularLocation>
    <subcellularLocation>
        <location evidence="6">Membrane</location>
        <topology evidence="6">Multi-pass membrane protein</topology>
    </subcellularLocation>
</comment>
<dbReference type="InterPro" id="IPR010096">
    <property type="entry name" value="NADH-Q_OxRdtase_suN/2"/>
</dbReference>
<dbReference type="Pfam" id="PF00361">
    <property type="entry name" value="Proton_antipo_M"/>
    <property type="match status" value="1"/>
</dbReference>
<feature type="transmembrane region" description="Helical" evidence="5">
    <location>
        <begin position="233"/>
        <end position="258"/>
    </location>
</feature>
<keyword evidence="5" id="KW-0520">NAD</keyword>
<keyword evidence="2 5" id="KW-0812">Transmembrane</keyword>
<dbReference type="GO" id="GO:0005886">
    <property type="term" value="C:plasma membrane"/>
    <property type="evidence" value="ECO:0007669"/>
    <property type="project" value="UniProtKB-SubCell"/>
</dbReference>
<dbReference type="InterPro" id="IPR001750">
    <property type="entry name" value="ND/Mrp_TM"/>
</dbReference>
<dbReference type="GO" id="GO:0048038">
    <property type="term" value="F:quinone binding"/>
    <property type="evidence" value="ECO:0007669"/>
    <property type="project" value="UniProtKB-KW"/>
</dbReference>
<dbReference type="GO" id="GO:0050136">
    <property type="term" value="F:NADH dehydrogenase (quinone) (non-electrogenic) activity"/>
    <property type="evidence" value="ECO:0007669"/>
    <property type="project" value="UniProtKB-UniRule"/>
</dbReference>
<dbReference type="PANTHER" id="PTHR22773">
    <property type="entry name" value="NADH DEHYDROGENASE"/>
    <property type="match status" value="1"/>
</dbReference>
<evidence type="ECO:0000256" key="4">
    <source>
        <dbReference type="ARBA" id="ARBA00023136"/>
    </source>
</evidence>
<comment type="function">
    <text evidence="5">NDH-1 shuttles electrons from NADH, via FMN and iron-sulfur (Fe-S) centers, to quinones in the respiratory chain. The immediate electron acceptor for the enzyme in this species is believed to be a menaquinone. Couples the redox reaction to proton translocation (for every two electrons transferred, four hydrogen ions are translocated across the cytoplasmic membrane), and thus conserves the redox energy in a proton gradient.</text>
</comment>
<dbReference type="EMBL" id="CADCVL010000120">
    <property type="protein sequence ID" value="CAA9470615.1"/>
    <property type="molecule type" value="Genomic_DNA"/>
</dbReference>
<keyword evidence="5" id="KW-1003">Cell membrane</keyword>
<dbReference type="NCBIfam" id="NF004441">
    <property type="entry name" value="PRK05777.1-4"/>
    <property type="match status" value="1"/>
</dbReference>
<keyword evidence="8" id="KW-0560">Oxidoreductase</keyword>
<evidence type="ECO:0000256" key="6">
    <source>
        <dbReference type="RuleBase" id="RU000320"/>
    </source>
</evidence>
<feature type="transmembrane region" description="Helical" evidence="5">
    <location>
        <begin position="303"/>
        <end position="322"/>
    </location>
</feature>
<dbReference type="AlphaFoldDB" id="A0A6J4RN37"/>
<feature type="transmembrane region" description="Helical" evidence="5">
    <location>
        <begin position="356"/>
        <end position="377"/>
    </location>
</feature>
<comment type="subunit">
    <text evidence="5">NDH-1 is composed of 14 different subunits. Subunits NuoA, H, J, K, L, M, N constitute the membrane sector of the complex.</text>
</comment>
<keyword evidence="3 5" id="KW-1133">Transmembrane helix</keyword>
<feature type="transmembrane region" description="Helical" evidence="5">
    <location>
        <begin position="398"/>
        <end position="417"/>
    </location>
</feature>
<feature type="transmembrane region" description="Helical" evidence="5">
    <location>
        <begin position="474"/>
        <end position="496"/>
    </location>
</feature>
<keyword evidence="4 5" id="KW-0472">Membrane</keyword>
<proteinExistence type="inferred from homology"/>
<comment type="similarity">
    <text evidence="5">Belongs to the complex I subunit 2 family.</text>
</comment>